<sequence length="248" mass="26767">MTIESDDDVAALKRIGGIVASVLREMLAAAEPGMTTRQLDAIGERLLERYGARSAPRLVYNFPGATCVSINEEAAHGIPGERVIQPGDVLNIDVSAELDGYFADTGGTQVVPPTNPQKTRLCEATRTALEAAMQRAAAGQPMHGIGAAIQRTAEKHGFQVFENLGSHGIGRALHEAPEHIAGYYDPADRRRLKEGMVITIEPFLSTRSRLVKEQPDGWTLVGARGNLSAQYEHTMIITKGMPIVVTGW</sequence>
<reference evidence="9 10" key="1">
    <citation type="submission" date="2016-05" db="EMBL/GenBank/DDBJ databases">
        <title>Genomic and physiological characterization of Planctopirus sp. isolated from fresh water lake.</title>
        <authorList>
            <person name="Subhash Y."/>
            <person name="Ramana C."/>
        </authorList>
    </citation>
    <scope>NUCLEOTIDE SEQUENCE [LARGE SCALE GENOMIC DNA]</scope>
    <source>
        <strain evidence="9 10">JC280</strain>
    </source>
</reference>
<comment type="similarity">
    <text evidence="6">Belongs to the peptidase M24A family. Methionine aminopeptidase type 1 subfamily.</text>
</comment>
<evidence type="ECO:0000256" key="7">
    <source>
        <dbReference type="RuleBase" id="RU003653"/>
    </source>
</evidence>
<keyword evidence="3 6" id="KW-0645">Protease</keyword>
<evidence type="ECO:0000256" key="6">
    <source>
        <dbReference type="HAMAP-Rule" id="MF_01974"/>
    </source>
</evidence>
<dbReference type="NCBIfam" id="TIGR00500">
    <property type="entry name" value="met_pdase_I"/>
    <property type="match status" value="1"/>
</dbReference>
<feature type="binding site" evidence="6">
    <location>
        <position position="232"/>
    </location>
    <ligand>
        <name>a divalent metal cation</name>
        <dbReference type="ChEBI" id="CHEBI:60240"/>
        <label>1</label>
    </ligand>
</feature>
<dbReference type="OrthoDB" id="9802055at2"/>
<dbReference type="Proteomes" id="UP000094828">
    <property type="component" value="Unassembled WGS sequence"/>
</dbReference>
<evidence type="ECO:0000256" key="1">
    <source>
        <dbReference type="ARBA" id="ARBA00002521"/>
    </source>
</evidence>
<comment type="catalytic activity">
    <reaction evidence="6 7">
        <text>Release of N-terminal amino acids, preferentially methionine, from peptides and arylamides.</text>
        <dbReference type="EC" id="3.4.11.18"/>
    </reaction>
</comment>
<name>A0A1C3EQB7_9PLAN</name>
<dbReference type="PANTHER" id="PTHR43330:SF13">
    <property type="entry name" value="METHIONINE AMINOPEPTIDASE 2"/>
    <property type="match status" value="1"/>
</dbReference>
<dbReference type="STRING" id="1841610.A6X21_16590"/>
<evidence type="ECO:0000313" key="10">
    <source>
        <dbReference type="Proteomes" id="UP000094828"/>
    </source>
</evidence>
<feature type="binding site" evidence="6">
    <location>
        <position position="167"/>
    </location>
    <ligand>
        <name>a divalent metal cation</name>
        <dbReference type="ChEBI" id="CHEBI:60240"/>
        <label>2</label>
        <note>catalytic</note>
    </ligand>
</feature>
<dbReference type="PANTHER" id="PTHR43330">
    <property type="entry name" value="METHIONINE AMINOPEPTIDASE"/>
    <property type="match status" value="1"/>
</dbReference>
<feature type="binding site" evidence="6">
    <location>
        <position position="232"/>
    </location>
    <ligand>
        <name>a divalent metal cation</name>
        <dbReference type="ChEBI" id="CHEBI:60240"/>
        <label>2</label>
        <note>catalytic</note>
    </ligand>
</feature>
<dbReference type="AlphaFoldDB" id="A0A1C3EQB7"/>
<evidence type="ECO:0000256" key="2">
    <source>
        <dbReference type="ARBA" id="ARBA00022438"/>
    </source>
</evidence>
<protein>
    <recommendedName>
        <fullName evidence="6 7">Methionine aminopeptidase</fullName>
        <shortName evidence="6">MAP</shortName>
        <shortName evidence="6">MetAP</shortName>
        <ecNumber evidence="6 7">3.4.11.18</ecNumber>
    </recommendedName>
    <alternativeName>
        <fullName evidence="6">Peptidase M</fullName>
    </alternativeName>
</protein>
<feature type="binding site" evidence="6">
    <location>
        <position position="76"/>
    </location>
    <ligand>
        <name>substrate</name>
    </ligand>
</feature>
<dbReference type="InterPro" id="IPR000994">
    <property type="entry name" value="Pept_M24"/>
</dbReference>
<accession>A0A1C3EQB7</accession>
<dbReference type="GO" id="GO:0046872">
    <property type="term" value="F:metal ion binding"/>
    <property type="evidence" value="ECO:0007669"/>
    <property type="project" value="UniProtKB-UniRule"/>
</dbReference>
<dbReference type="PRINTS" id="PR00599">
    <property type="entry name" value="MAPEPTIDASE"/>
</dbReference>
<dbReference type="Pfam" id="PF00557">
    <property type="entry name" value="Peptidase_M24"/>
    <property type="match status" value="1"/>
</dbReference>
<dbReference type="InterPro" id="IPR002467">
    <property type="entry name" value="Pept_M24A_MAP1"/>
</dbReference>
<keyword evidence="4 6" id="KW-0479">Metal-binding</keyword>
<comment type="cofactor">
    <cofactor evidence="6">
        <name>Co(2+)</name>
        <dbReference type="ChEBI" id="CHEBI:48828"/>
    </cofactor>
    <cofactor evidence="6">
        <name>Zn(2+)</name>
        <dbReference type="ChEBI" id="CHEBI:29105"/>
    </cofactor>
    <cofactor evidence="6">
        <name>Mn(2+)</name>
        <dbReference type="ChEBI" id="CHEBI:29035"/>
    </cofactor>
    <cofactor evidence="6">
        <name>Fe(2+)</name>
        <dbReference type="ChEBI" id="CHEBI:29033"/>
    </cofactor>
    <text evidence="6">Binds 2 divalent metal cations per subunit. Has a high-affinity and a low affinity metal-binding site. The true nature of the physiological cofactor is under debate. The enzyme is active with cobalt, zinc, manganese or divalent iron ions. Most likely, methionine aminopeptidases function as mononuclear Fe(2+)-metalloproteases under physiological conditions, and the catalytically relevant metal-binding site has been assigned to the histidine-containing high-affinity site.</text>
</comment>
<dbReference type="Gene3D" id="3.90.230.10">
    <property type="entry name" value="Creatinase/methionine aminopeptidase superfamily"/>
    <property type="match status" value="1"/>
</dbReference>
<keyword evidence="5 6" id="KW-0378">Hydrolase</keyword>
<evidence type="ECO:0000256" key="5">
    <source>
        <dbReference type="ARBA" id="ARBA00022801"/>
    </source>
</evidence>
<organism evidence="9 10">
    <name type="scientific">Planctopirus hydrillae</name>
    <dbReference type="NCBI Taxonomy" id="1841610"/>
    <lineage>
        <taxon>Bacteria</taxon>
        <taxon>Pseudomonadati</taxon>
        <taxon>Planctomycetota</taxon>
        <taxon>Planctomycetia</taxon>
        <taxon>Planctomycetales</taxon>
        <taxon>Planctomycetaceae</taxon>
        <taxon>Planctopirus</taxon>
    </lineage>
</organism>
<keyword evidence="2 6" id="KW-0031">Aminopeptidase</keyword>
<gene>
    <name evidence="6" type="primary">map</name>
    <name evidence="9" type="ORF">A6X21_16590</name>
</gene>
<keyword evidence="10" id="KW-1185">Reference proteome</keyword>
<dbReference type="InterPro" id="IPR036005">
    <property type="entry name" value="Creatinase/aminopeptidase-like"/>
</dbReference>
<dbReference type="SUPFAM" id="SSF55920">
    <property type="entry name" value="Creatinase/aminopeptidase"/>
    <property type="match status" value="1"/>
</dbReference>
<dbReference type="InterPro" id="IPR001714">
    <property type="entry name" value="Pept_M24_MAP"/>
</dbReference>
<dbReference type="EMBL" id="LYDR01000033">
    <property type="protein sequence ID" value="ODA35434.1"/>
    <property type="molecule type" value="Genomic_DNA"/>
</dbReference>
<dbReference type="RefSeq" id="WP_068845902.1">
    <property type="nucleotide sequence ID" value="NZ_LYDR01000033.1"/>
</dbReference>
<feature type="binding site" evidence="6">
    <location>
        <position position="104"/>
    </location>
    <ligand>
        <name>a divalent metal cation</name>
        <dbReference type="ChEBI" id="CHEBI:60240"/>
        <label>1</label>
    </ligand>
</feature>
<feature type="domain" description="Peptidase M24" evidence="8">
    <location>
        <begin position="11"/>
        <end position="239"/>
    </location>
</feature>
<proteinExistence type="inferred from homology"/>
<dbReference type="EC" id="3.4.11.18" evidence="6 7"/>
<feature type="binding site" evidence="6">
    <location>
        <position position="93"/>
    </location>
    <ligand>
        <name>a divalent metal cation</name>
        <dbReference type="ChEBI" id="CHEBI:60240"/>
        <label>1</label>
    </ligand>
</feature>
<evidence type="ECO:0000313" key="9">
    <source>
        <dbReference type="EMBL" id="ODA35434.1"/>
    </source>
</evidence>
<feature type="binding site" evidence="6">
    <location>
        <position position="174"/>
    </location>
    <ligand>
        <name>substrate</name>
    </ligand>
</feature>
<dbReference type="CDD" id="cd01086">
    <property type="entry name" value="MetAP1"/>
    <property type="match status" value="1"/>
</dbReference>
<feature type="binding site" evidence="6">
    <location>
        <position position="201"/>
    </location>
    <ligand>
        <name>a divalent metal cation</name>
        <dbReference type="ChEBI" id="CHEBI:60240"/>
        <label>2</label>
        <note>catalytic</note>
    </ligand>
</feature>
<dbReference type="HAMAP" id="MF_01974">
    <property type="entry name" value="MetAP_1"/>
    <property type="match status" value="1"/>
</dbReference>
<evidence type="ECO:0000256" key="4">
    <source>
        <dbReference type="ARBA" id="ARBA00022723"/>
    </source>
</evidence>
<comment type="function">
    <text evidence="1 6">Removes the N-terminal methionine from nascent proteins. The N-terminal methionine is often cleaved when the second residue in the primary sequence is small and uncharged (Met-Ala-, Cys, Gly, Pro, Ser, Thr, or Val). Requires deformylation of the N(alpha)-formylated initiator methionine before it can be hydrolyzed.</text>
</comment>
<dbReference type="GO" id="GO:0004239">
    <property type="term" value="F:initiator methionyl aminopeptidase activity"/>
    <property type="evidence" value="ECO:0007669"/>
    <property type="project" value="UniProtKB-UniRule"/>
</dbReference>
<evidence type="ECO:0000256" key="3">
    <source>
        <dbReference type="ARBA" id="ARBA00022670"/>
    </source>
</evidence>
<feature type="binding site" evidence="6">
    <location>
        <position position="104"/>
    </location>
    <ligand>
        <name>a divalent metal cation</name>
        <dbReference type="ChEBI" id="CHEBI:60240"/>
        <label>2</label>
        <note>catalytic</note>
    </ligand>
</feature>
<evidence type="ECO:0000259" key="8">
    <source>
        <dbReference type="Pfam" id="PF00557"/>
    </source>
</evidence>
<comment type="caution">
    <text evidence="9">The sequence shown here is derived from an EMBL/GenBank/DDBJ whole genome shotgun (WGS) entry which is preliminary data.</text>
</comment>
<comment type="subunit">
    <text evidence="6">Monomer.</text>
</comment>
<dbReference type="GO" id="GO:0070006">
    <property type="term" value="F:metalloaminopeptidase activity"/>
    <property type="evidence" value="ECO:0007669"/>
    <property type="project" value="UniProtKB-UniRule"/>
</dbReference>
<dbReference type="GO" id="GO:0006508">
    <property type="term" value="P:proteolysis"/>
    <property type="evidence" value="ECO:0007669"/>
    <property type="project" value="UniProtKB-KW"/>
</dbReference>